<dbReference type="RefSeq" id="WP_160362789.1">
    <property type="nucleotide sequence ID" value="NZ_JACEIB010000026.1"/>
</dbReference>
<accession>A0A838LAF6</accession>
<comment type="caution">
    <text evidence="1">The sequence shown here is derived from an EMBL/GenBank/DDBJ whole genome shotgun (WGS) entry which is preliminary data.</text>
</comment>
<protein>
    <submittedName>
        <fullName evidence="1">Alpha/beta hydrolase</fullName>
    </submittedName>
</protein>
<keyword evidence="1" id="KW-0378">Hydrolase</keyword>
<reference evidence="1 2" key="1">
    <citation type="submission" date="2020-07" db="EMBL/GenBank/DDBJ databases">
        <authorList>
            <person name="Sun Q."/>
        </authorList>
    </citation>
    <scope>NUCLEOTIDE SEQUENCE [LARGE SCALE GENOMIC DNA]</scope>
    <source>
        <strain evidence="1 2">CGMCC 1.13654</strain>
    </source>
</reference>
<evidence type="ECO:0000313" key="1">
    <source>
        <dbReference type="EMBL" id="MBA2935569.1"/>
    </source>
</evidence>
<name>A0A838LAF6_9SPHN</name>
<dbReference type="EMBL" id="JACEIB010000026">
    <property type="protein sequence ID" value="MBA2935569.1"/>
    <property type="molecule type" value="Genomic_DNA"/>
</dbReference>
<dbReference type="AlphaFoldDB" id="A0A838LAF6"/>
<proteinExistence type="predicted"/>
<dbReference type="InterPro" id="IPR029058">
    <property type="entry name" value="AB_hydrolase_fold"/>
</dbReference>
<dbReference type="Gene3D" id="3.40.50.1820">
    <property type="entry name" value="alpha/beta hydrolase"/>
    <property type="match status" value="1"/>
</dbReference>
<gene>
    <name evidence="1" type="ORF">HZF05_15900</name>
</gene>
<evidence type="ECO:0000313" key="2">
    <source>
        <dbReference type="Proteomes" id="UP000570166"/>
    </source>
</evidence>
<dbReference type="Pfam" id="PF06821">
    <property type="entry name" value="Ser_hydrolase"/>
    <property type="match status" value="1"/>
</dbReference>
<dbReference type="GO" id="GO:0016787">
    <property type="term" value="F:hydrolase activity"/>
    <property type="evidence" value="ECO:0007669"/>
    <property type="project" value="UniProtKB-KW"/>
</dbReference>
<sequence length="214" mass="23596">MFQDRLSRTPLCLTLPGLDGSGPDHWQSRWEQSRPNIERVELGSWSNPSRNMWIARLERAIAQARGPVVLIAHSLSCHLVAWWAALAGEGAARPVAGALLVAPPDLDRVSLDRRIAEFAPSPRAVLPFPAVVVASRNDPWCEMHRSREMAGNWLAALCDGGDIGHVNDASGIGDWHDGQRVLDQLLDHVCARDARRLDDEAVRFQPEQVMAVPA</sequence>
<keyword evidence="2" id="KW-1185">Reference proteome</keyword>
<dbReference type="InterPro" id="IPR010662">
    <property type="entry name" value="RBBP9/YdeN"/>
</dbReference>
<dbReference type="Proteomes" id="UP000570166">
    <property type="component" value="Unassembled WGS sequence"/>
</dbReference>
<organism evidence="1 2">
    <name type="scientific">Sphingomonas chungangi</name>
    <dbReference type="NCBI Taxonomy" id="2683589"/>
    <lineage>
        <taxon>Bacteria</taxon>
        <taxon>Pseudomonadati</taxon>
        <taxon>Pseudomonadota</taxon>
        <taxon>Alphaproteobacteria</taxon>
        <taxon>Sphingomonadales</taxon>
        <taxon>Sphingomonadaceae</taxon>
        <taxon>Sphingomonas</taxon>
    </lineage>
</organism>
<dbReference type="SUPFAM" id="SSF53474">
    <property type="entry name" value="alpha/beta-Hydrolases"/>
    <property type="match status" value="1"/>
</dbReference>